<dbReference type="CDD" id="cd00427">
    <property type="entry name" value="Ribosomal_L29_HIP"/>
    <property type="match status" value="1"/>
</dbReference>
<evidence type="ECO:0000256" key="5">
    <source>
        <dbReference type="HAMAP-Rule" id="MF_00374"/>
    </source>
</evidence>
<dbReference type="HAMAP" id="MF_00374">
    <property type="entry name" value="Ribosomal_uL29"/>
    <property type="match status" value="1"/>
</dbReference>
<dbReference type="NCBIfam" id="TIGR00012">
    <property type="entry name" value="L29"/>
    <property type="match status" value="1"/>
</dbReference>
<keyword evidence="2 5" id="KW-0689">Ribosomal protein</keyword>
<organism evidence="6 7">
    <name type="scientific">Neolewinella litorea</name>
    <dbReference type="NCBI Taxonomy" id="2562452"/>
    <lineage>
        <taxon>Bacteria</taxon>
        <taxon>Pseudomonadati</taxon>
        <taxon>Bacteroidota</taxon>
        <taxon>Saprospiria</taxon>
        <taxon>Saprospirales</taxon>
        <taxon>Lewinellaceae</taxon>
        <taxon>Neolewinella</taxon>
    </lineage>
</organism>
<dbReference type="GO" id="GO:0003735">
    <property type="term" value="F:structural constituent of ribosome"/>
    <property type="evidence" value="ECO:0007669"/>
    <property type="project" value="InterPro"/>
</dbReference>
<dbReference type="Proteomes" id="UP000308528">
    <property type="component" value="Unassembled WGS sequence"/>
</dbReference>
<dbReference type="PROSITE" id="PS00579">
    <property type="entry name" value="RIBOSOMAL_L29"/>
    <property type="match status" value="1"/>
</dbReference>
<proteinExistence type="inferred from homology"/>
<dbReference type="GO" id="GO:1990904">
    <property type="term" value="C:ribonucleoprotein complex"/>
    <property type="evidence" value="ECO:0007669"/>
    <property type="project" value="UniProtKB-KW"/>
</dbReference>
<dbReference type="InterPro" id="IPR036049">
    <property type="entry name" value="Ribosomal_uL29_sf"/>
</dbReference>
<dbReference type="Gene3D" id="1.10.287.310">
    <property type="match status" value="1"/>
</dbReference>
<dbReference type="AlphaFoldDB" id="A0A4S4NLD7"/>
<evidence type="ECO:0000256" key="2">
    <source>
        <dbReference type="ARBA" id="ARBA00022980"/>
    </source>
</evidence>
<evidence type="ECO:0000256" key="3">
    <source>
        <dbReference type="ARBA" id="ARBA00023274"/>
    </source>
</evidence>
<dbReference type="InterPro" id="IPR001854">
    <property type="entry name" value="Ribosomal_uL29"/>
</dbReference>
<dbReference type="InterPro" id="IPR018254">
    <property type="entry name" value="Ribosomal_uL29_CS"/>
</dbReference>
<dbReference type="GO" id="GO:0005840">
    <property type="term" value="C:ribosome"/>
    <property type="evidence" value="ECO:0007669"/>
    <property type="project" value="UniProtKB-KW"/>
</dbReference>
<dbReference type="EMBL" id="SRSF01000003">
    <property type="protein sequence ID" value="THH39697.1"/>
    <property type="molecule type" value="Genomic_DNA"/>
</dbReference>
<evidence type="ECO:0000313" key="7">
    <source>
        <dbReference type="Proteomes" id="UP000308528"/>
    </source>
</evidence>
<evidence type="ECO:0000256" key="1">
    <source>
        <dbReference type="ARBA" id="ARBA00009254"/>
    </source>
</evidence>
<dbReference type="OrthoDB" id="5296761at2"/>
<dbReference type="RefSeq" id="WP_136458453.1">
    <property type="nucleotide sequence ID" value="NZ_SRSF01000003.1"/>
</dbReference>
<evidence type="ECO:0000313" key="6">
    <source>
        <dbReference type="EMBL" id="THH39697.1"/>
    </source>
</evidence>
<comment type="similarity">
    <text evidence="1 5">Belongs to the universal ribosomal protein uL29 family.</text>
</comment>
<dbReference type="Pfam" id="PF00831">
    <property type="entry name" value="Ribosomal_L29"/>
    <property type="match status" value="1"/>
</dbReference>
<dbReference type="GO" id="GO:0006412">
    <property type="term" value="P:translation"/>
    <property type="evidence" value="ECO:0007669"/>
    <property type="project" value="UniProtKB-UniRule"/>
</dbReference>
<keyword evidence="7" id="KW-1185">Reference proteome</keyword>
<name>A0A4S4NLD7_9BACT</name>
<accession>A0A4S4NLD7</accession>
<comment type="caution">
    <text evidence="6">The sequence shown here is derived from an EMBL/GenBank/DDBJ whole genome shotgun (WGS) entry which is preliminary data.</text>
</comment>
<dbReference type="SUPFAM" id="SSF46561">
    <property type="entry name" value="Ribosomal protein L29 (L29p)"/>
    <property type="match status" value="1"/>
</dbReference>
<evidence type="ECO:0000256" key="4">
    <source>
        <dbReference type="ARBA" id="ARBA00035204"/>
    </source>
</evidence>
<keyword evidence="3 5" id="KW-0687">Ribonucleoprotein</keyword>
<sequence>MASNKTLELRDISDADLQDQLKESTTSLQKMTFDHTVNGIENPLQLRTVRRDIARINTEIRRRELEAMPKEELAKRDNIRRRRRKK</sequence>
<reference evidence="6 7" key="1">
    <citation type="submission" date="2019-04" db="EMBL/GenBank/DDBJ databases">
        <title>Lewinella litorea sp. nov., isolated from a marine sand.</title>
        <authorList>
            <person name="Yoon J.-H."/>
        </authorList>
    </citation>
    <scope>NUCLEOTIDE SEQUENCE [LARGE SCALE GENOMIC DNA]</scope>
    <source>
        <strain evidence="6 7">HSMS-39</strain>
    </source>
</reference>
<gene>
    <name evidence="5" type="primary">rpmC</name>
    <name evidence="6" type="ORF">E4021_08750</name>
</gene>
<protein>
    <recommendedName>
        <fullName evidence="4 5">Large ribosomal subunit protein uL29</fullName>
    </recommendedName>
</protein>